<comment type="similarity">
    <text evidence="3">Belongs to the ubiquitin family.</text>
</comment>
<evidence type="ECO:0000256" key="2">
    <source>
        <dbReference type="ARBA" id="ARBA00004496"/>
    </source>
</evidence>
<dbReference type="GO" id="GO:0005634">
    <property type="term" value="C:nucleus"/>
    <property type="evidence" value="ECO:0007669"/>
    <property type="project" value="UniProtKB-SubCell"/>
</dbReference>
<evidence type="ECO:0000256" key="8">
    <source>
        <dbReference type="ARBA" id="ARBA00023242"/>
    </source>
</evidence>
<accession>A0AAD9LD94</accession>
<keyword evidence="6" id="KW-0677">Repeat</keyword>
<dbReference type="FunFam" id="3.10.20.90:FF:000469">
    <property type="entry name" value="Polyubiquitin-C"/>
    <property type="match status" value="1"/>
</dbReference>
<comment type="subcellular location">
    <subcellularLocation>
        <location evidence="2">Cytoplasm</location>
    </subcellularLocation>
    <subcellularLocation>
        <location evidence="1">Nucleus</location>
    </subcellularLocation>
</comment>
<dbReference type="InterPro" id="IPR029071">
    <property type="entry name" value="Ubiquitin-like_domsf"/>
</dbReference>
<dbReference type="GO" id="GO:0005737">
    <property type="term" value="C:cytoplasm"/>
    <property type="evidence" value="ECO:0007669"/>
    <property type="project" value="UniProtKB-SubCell"/>
</dbReference>
<comment type="caution">
    <text evidence="9">The sequence shown here is derived from an EMBL/GenBank/DDBJ whole genome shotgun (WGS) entry which is preliminary data.</text>
</comment>
<keyword evidence="4" id="KW-0963">Cytoplasm</keyword>
<name>A0AAD9LD94_9STRA</name>
<dbReference type="SUPFAM" id="SSF54236">
    <property type="entry name" value="Ubiquitin-like"/>
    <property type="match status" value="1"/>
</dbReference>
<evidence type="ECO:0000256" key="7">
    <source>
        <dbReference type="ARBA" id="ARBA00022843"/>
    </source>
</evidence>
<sequence>MAHFQLGSQTLKYLPRQTELQIFVKTLTGTTNITLDVKPPDSIDNVKQKMPLIFACKQLEPPTWRTATVPQYCY</sequence>
<proteinExistence type="inferred from homology"/>
<evidence type="ECO:0000256" key="1">
    <source>
        <dbReference type="ARBA" id="ARBA00004123"/>
    </source>
</evidence>
<evidence type="ECO:0000256" key="6">
    <source>
        <dbReference type="ARBA" id="ARBA00022737"/>
    </source>
</evidence>
<evidence type="ECO:0000256" key="3">
    <source>
        <dbReference type="ARBA" id="ARBA00008430"/>
    </source>
</evidence>
<evidence type="ECO:0000256" key="5">
    <source>
        <dbReference type="ARBA" id="ARBA00022499"/>
    </source>
</evidence>
<keyword evidence="8" id="KW-0539">Nucleus</keyword>
<keyword evidence="7" id="KW-0832">Ubl conjugation</keyword>
<organism evidence="9 10">
    <name type="scientific">Phytophthora citrophthora</name>
    <dbReference type="NCBI Taxonomy" id="4793"/>
    <lineage>
        <taxon>Eukaryota</taxon>
        <taxon>Sar</taxon>
        <taxon>Stramenopiles</taxon>
        <taxon>Oomycota</taxon>
        <taxon>Peronosporomycetes</taxon>
        <taxon>Peronosporales</taxon>
        <taxon>Peronosporaceae</taxon>
        <taxon>Phytophthora</taxon>
    </lineage>
</organism>
<keyword evidence="5" id="KW-1017">Isopeptide bond</keyword>
<dbReference type="AlphaFoldDB" id="A0AAD9LD94"/>
<dbReference type="EMBL" id="JASMQC010000031">
    <property type="protein sequence ID" value="KAK1932061.1"/>
    <property type="molecule type" value="Genomic_DNA"/>
</dbReference>
<evidence type="ECO:0000313" key="10">
    <source>
        <dbReference type="Proteomes" id="UP001259832"/>
    </source>
</evidence>
<dbReference type="Proteomes" id="UP001259832">
    <property type="component" value="Unassembled WGS sequence"/>
</dbReference>
<evidence type="ECO:0000313" key="9">
    <source>
        <dbReference type="EMBL" id="KAK1932061.1"/>
    </source>
</evidence>
<evidence type="ECO:0000256" key="4">
    <source>
        <dbReference type="ARBA" id="ARBA00022490"/>
    </source>
</evidence>
<keyword evidence="10" id="KW-1185">Reference proteome</keyword>
<gene>
    <name evidence="9" type="ORF">P3T76_012561</name>
</gene>
<reference evidence="9" key="1">
    <citation type="submission" date="2023-08" db="EMBL/GenBank/DDBJ databases">
        <title>Reference Genome Resource for the Citrus Pathogen Phytophthora citrophthora.</title>
        <authorList>
            <person name="Moller H."/>
            <person name="Coetzee B."/>
            <person name="Rose L.J."/>
            <person name="Van Niekerk J.M."/>
        </authorList>
    </citation>
    <scope>NUCLEOTIDE SEQUENCE</scope>
    <source>
        <strain evidence="9">STE-U-9442</strain>
    </source>
</reference>
<dbReference type="Gene3D" id="3.10.20.90">
    <property type="entry name" value="Phosphatidylinositol 3-kinase Catalytic Subunit, Chain A, domain 1"/>
    <property type="match status" value="1"/>
</dbReference>
<protein>
    <submittedName>
        <fullName evidence="9">Polyubiquitin</fullName>
    </submittedName>
</protein>